<dbReference type="GO" id="GO:0005829">
    <property type="term" value="C:cytosol"/>
    <property type="evidence" value="ECO:0007669"/>
    <property type="project" value="TreeGrafter"/>
</dbReference>
<dbReference type="GO" id="GO:1990904">
    <property type="term" value="C:ribonucleoprotein complex"/>
    <property type="evidence" value="ECO:0007669"/>
    <property type="project" value="TreeGrafter"/>
</dbReference>
<evidence type="ECO:0000313" key="3">
    <source>
        <dbReference type="EMBL" id="PWA47900.1"/>
    </source>
</evidence>
<name>A0A2U1LFW3_ARTAN</name>
<dbReference type="InterPro" id="IPR002075">
    <property type="entry name" value="NTF2_dom"/>
</dbReference>
<sequence>MAPAADPRLLSAQAVGKTFVQHYYDILHKSPGLLYHFYKDTSQLGRAEDDGSFSVTTTRDAINAKIRSLNYGDFKFEIKSFDAQTSLNYAVILLVIGCMTGKDNIVRDFSQSFFLAPQEGGYFVLNDMFRYTDNVTCGQEPKVVATPVNSVPEQSALLTKESQTQIFASKFHQVSDESLDLEEHPGGEAVLIEATRKEAEEFEDATYGTNARNYIERFKALMSSKSSLGLFR</sequence>
<accession>A0A2U1LFW3</accession>
<feature type="domain" description="NTF2" evidence="2">
    <location>
        <begin position="15"/>
        <end position="131"/>
    </location>
</feature>
<dbReference type="FunFam" id="3.10.450.50:FF:000003">
    <property type="entry name" value="Nuclear transport factor 2 family protein"/>
    <property type="match status" value="1"/>
</dbReference>
<evidence type="ECO:0000259" key="2">
    <source>
        <dbReference type="PROSITE" id="PS50177"/>
    </source>
</evidence>
<reference evidence="3 4" key="1">
    <citation type="journal article" date="2018" name="Mol. Plant">
        <title>The genome of Artemisia annua provides insight into the evolution of Asteraceae family and artemisinin biosynthesis.</title>
        <authorList>
            <person name="Shen Q."/>
            <person name="Zhang L."/>
            <person name="Liao Z."/>
            <person name="Wang S."/>
            <person name="Yan T."/>
            <person name="Shi P."/>
            <person name="Liu M."/>
            <person name="Fu X."/>
            <person name="Pan Q."/>
            <person name="Wang Y."/>
            <person name="Lv Z."/>
            <person name="Lu X."/>
            <person name="Zhang F."/>
            <person name="Jiang W."/>
            <person name="Ma Y."/>
            <person name="Chen M."/>
            <person name="Hao X."/>
            <person name="Li L."/>
            <person name="Tang Y."/>
            <person name="Lv G."/>
            <person name="Zhou Y."/>
            <person name="Sun X."/>
            <person name="Brodelius P.E."/>
            <person name="Rose J.K.C."/>
            <person name="Tang K."/>
        </authorList>
    </citation>
    <scope>NUCLEOTIDE SEQUENCE [LARGE SCALE GENOMIC DNA]</scope>
    <source>
        <strain evidence="4">cv. Huhao1</strain>
        <tissue evidence="3">Leaf</tissue>
    </source>
</reference>
<evidence type="ECO:0000313" key="4">
    <source>
        <dbReference type="Proteomes" id="UP000245207"/>
    </source>
</evidence>
<dbReference type="AlphaFoldDB" id="A0A2U1LFW3"/>
<dbReference type="CDD" id="cd00780">
    <property type="entry name" value="NTF2"/>
    <property type="match status" value="1"/>
</dbReference>
<dbReference type="InterPro" id="IPR039539">
    <property type="entry name" value="Ras_GTPase_bind_prot"/>
</dbReference>
<dbReference type="STRING" id="35608.A0A2U1LFW3"/>
<dbReference type="Proteomes" id="UP000245207">
    <property type="component" value="Unassembled WGS sequence"/>
</dbReference>
<keyword evidence="4" id="KW-1185">Reference proteome</keyword>
<keyword evidence="1" id="KW-0694">RNA-binding</keyword>
<dbReference type="OrthoDB" id="339151at2759"/>
<dbReference type="GO" id="GO:0003729">
    <property type="term" value="F:mRNA binding"/>
    <property type="evidence" value="ECO:0007669"/>
    <property type="project" value="TreeGrafter"/>
</dbReference>
<dbReference type="PROSITE" id="PS50177">
    <property type="entry name" value="NTF2_DOMAIN"/>
    <property type="match status" value="1"/>
</dbReference>
<dbReference type="InterPro" id="IPR018222">
    <property type="entry name" value="Nuclear_transport_factor_2_euk"/>
</dbReference>
<dbReference type="PANTHER" id="PTHR10693:SF20">
    <property type="entry name" value="AT27578P"/>
    <property type="match status" value="1"/>
</dbReference>
<evidence type="ECO:0000256" key="1">
    <source>
        <dbReference type="ARBA" id="ARBA00022884"/>
    </source>
</evidence>
<dbReference type="SUPFAM" id="SSF54427">
    <property type="entry name" value="NTF2-like"/>
    <property type="match status" value="1"/>
</dbReference>
<dbReference type="Gene3D" id="3.10.450.50">
    <property type="match status" value="1"/>
</dbReference>
<gene>
    <name evidence="3" type="ORF">CTI12_AA480810</name>
</gene>
<dbReference type="Pfam" id="PF02136">
    <property type="entry name" value="NTF2"/>
    <property type="match status" value="1"/>
</dbReference>
<dbReference type="EMBL" id="PKPP01009598">
    <property type="protein sequence ID" value="PWA47900.1"/>
    <property type="molecule type" value="Genomic_DNA"/>
</dbReference>
<dbReference type="InterPro" id="IPR032710">
    <property type="entry name" value="NTF2-like_dom_sf"/>
</dbReference>
<comment type="caution">
    <text evidence="3">The sequence shown here is derived from an EMBL/GenBank/DDBJ whole genome shotgun (WGS) entry which is preliminary data.</text>
</comment>
<organism evidence="3 4">
    <name type="scientific">Artemisia annua</name>
    <name type="common">Sweet wormwood</name>
    <dbReference type="NCBI Taxonomy" id="35608"/>
    <lineage>
        <taxon>Eukaryota</taxon>
        <taxon>Viridiplantae</taxon>
        <taxon>Streptophyta</taxon>
        <taxon>Embryophyta</taxon>
        <taxon>Tracheophyta</taxon>
        <taxon>Spermatophyta</taxon>
        <taxon>Magnoliopsida</taxon>
        <taxon>eudicotyledons</taxon>
        <taxon>Gunneridae</taxon>
        <taxon>Pentapetalae</taxon>
        <taxon>asterids</taxon>
        <taxon>campanulids</taxon>
        <taxon>Asterales</taxon>
        <taxon>Asteraceae</taxon>
        <taxon>Asteroideae</taxon>
        <taxon>Anthemideae</taxon>
        <taxon>Artemisiinae</taxon>
        <taxon>Artemisia</taxon>
    </lineage>
</organism>
<proteinExistence type="predicted"/>
<protein>
    <submittedName>
        <fullName evidence="3">Nucleotide-binding alpha-beta plait domain-containing protein</fullName>
    </submittedName>
</protein>
<dbReference type="PANTHER" id="PTHR10693">
    <property type="entry name" value="RAS GTPASE-ACTIVATING PROTEIN-BINDING PROTEIN"/>
    <property type="match status" value="1"/>
</dbReference>